<dbReference type="Proteomes" id="UP000478837">
    <property type="component" value="Unassembled WGS sequence"/>
</dbReference>
<evidence type="ECO:0000313" key="3">
    <source>
        <dbReference type="Proteomes" id="UP000478837"/>
    </source>
</evidence>
<dbReference type="Gene3D" id="3.30.700.10">
    <property type="entry name" value="Glycoprotein, Type 4 Pilin"/>
    <property type="match status" value="1"/>
</dbReference>
<keyword evidence="1" id="KW-0812">Transmembrane</keyword>
<dbReference type="InterPro" id="IPR012902">
    <property type="entry name" value="N_methyl_site"/>
</dbReference>
<sequence length="180" mass="19307">MSTVLDVRAPHNTLHRGMSLIELMVALAILSIVLTLSLPSFAKWQEANEFKQALRHMTQLAESAKVAAISSQSDISVIVDINSGQCAGVSDLSLCDCTVKNACRVNGVEHIFTAESLKTKLTTSDNKNRLITFDKFGAVDFGHNTTVNVHSASYSGKVVISALGRVKQCSYGHLAGVAKC</sequence>
<proteinExistence type="predicted"/>
<dbReference type="AlphaFoldDB" id="A0A6L9MUA5"/>
<evidence type="ECO:0000313" key="2">
    <source>
        <dbReference type="EMBL" id="NDW21493.1"/>
    </source>
</evidence>
<keyword evidence="3" id="KW-1185">Reference proteome</keyword>
<dbReference type="InterPro" id="IPR045584">
    <property type="entry name" value="Pilin-like"/>
</dbReference>
<dbReference type="EMBL" id="JAAAWP010000004">
    <property type="protein sequence ID" value="NDW21493.1"/>
    <property type="molecule type" value="Genomic_DNA"/>
</dbReference>
<keyword evidence="1" id="KW-0472">Membrane</keyword>
<accession>A0A6L9MUA5</accession>
<dbReference type="NCBIfam" id="TIGR02532">
    <property type="entry name" value="IV_pilin_GFxxxE"/>
    <property type="match status" value="1"/>
</dbReference>
<dbReference type="Pfam" id="PF07963">
    <property type="entry name" value="N_methyl"/>
    <property type="match status" value="1"/>
</dbReference>
<name>A0A6L9MUA5_9ALTE</name>
<reference evidence="2 3" key="1">
    <citation type="submission" date="2020-01" db="EMBL/GenBank/DDBJ databases">
        <title>Genomes of bacteria type strains.</title>
        <authorList>
            <person name="Chen J."/>
            <person name="Zhu S."/>
            <person name="Yang J."/>
        </authorList>
    </citation>
    <scope>NUCLEOTIDE SEQUENCE [LARGE SCALE GENOMIC DNA]</scope>
    <source>
        <strain evidence="2 3">LMG 22958</strain>
    </source>
</reference>
<gene>
    <name evidence="2" type="ORF">GTW09_08175</name>
</gene>
<feature type="transmembrane region" description="Helical" evidence="1">
    <location>
        <begin position="20"/>
        <end position="42"/>
    </location>
</feature>
<dbReference type="SUPFAM" id="SSF54523">
    <property type="entry name" value="Pili subunits"/>
    <property type="match status" value="1"/>
</dbReference>
<dbReference type="PROSITE" id="PS00409">
    <property type="entry name" value="PROKAR_NTER_METHYL"/>
    <property type="match status" value="1"/>
</dbReference>
<organism evidence="2 3">
    <name type="scientific">Alteromonas hispanica</name>
    <dbReference type="NCBI Taxonomy" id="315421"/>
    <lineage>
        <taxon>Bacteria</taxon>
        <taxon>Pseudomonadati</taxon>
        <taxon>Pseudomonadota</taxon>
        <taxon>Gammaproteobacteria</taxon>
        <taxon>Alteromonadales</taxon>
        <taxon>Alteromonadaceae</taxon>
        <taxon>Alteromonas/Salinimonas group</taxon>
        <taxon>Alteromonas</taxon>
    </lineage>
</organism>
<protein>
    <submittedName>
        <fullName evidence="2">Prepilin-type N-terminal cleavage/methylation domain-containing protein</fullName>
    </submittedName>
</protein>
<keyword evidence="1" id="KW-1133">Transmembrane helix</keyword>
<dbReference type="RefSeq" id="WP_163111493.1">
    <property type="nucleotide sequence ID" value="NZ_JAAAWP010000004.1"/>
</dbReference>
<comment type="caution">
    <text evidence="2">The sequence shown here is derived from an EMBL/GenBank/DDBJ whole genome shotgun (WGS) entry which is preliminary data.</text>
</comment>
<evidence type="ECO:0000256" key="1">
    <source>
        <dbReference type="SAM" id="Phobius"/>
    </source>
</evidence>